<sequence length="146" mass="15628">MATTTVVTRPLIHPLHGILLAFPIALFTTALLSDIAYLRSAEIQWTNFASWAITGAMVGSGAVLLWAIISLVAHRRSPAFRSRLIYLILVVAMCAFGLVNAFQHSRDAWSSVGTVGLTLSILSTLCALLAGWIAYSARGTAEGVSR</sequence>
<gene>
    <name evidence="3" type="ORF">J5Y06_00425</name>
</gene>
<evidence type="ECO:0000259" key="2">
    <source>
        <dbReference type="Pfam" id="PF09990"/>
    </source>
</evidence>
<name>A0A8J7QYH4_9HYPH</name>
<feature type="domain" description="DUF2231" evidence="2">
    <location>
        <begin position="13"/>
        <end position="133"/>
    </location>
</feature>
<reference evidence="3" key="1">
    <citation type="submission" date="2021-03" db="EMBL/GenBank/DDBJ databases">
        <title>Genome sequencing and assembly of Tianweitania sediminis.</title>
        <authorList>
            <person name="Chhetri G."/>
        </authorList>
    </citation>
    <scope>NUCLEOTIDE SEQUENCE</scope>
    <source>
        <strain evidence="3">Z8</strain>
    </source>
</reference>
<dbReference type="RefSeq" id="WP_209333152.1">
    <property type="nucleotide sequence ID" value="NZ_JAGIYY010000001.1"/>
</dbReference>
<keyword evidence="4" id="KW-1185">Reference proteome</keyword>
<evidence type="ECO:0000313" key="4">
    <source>
        <dbReference type="Proteomes" id="UP000666240"/>
    </source>
</evidence>
<accession>A0A8J7QYH4</accession>
<comment type="caution">
    <text evidence="3">The sequence shown here is derived from an EMBL/GenBank/DDBJ whole genome shotgun (WGS) entry which is preliminary data.</text>
</comment>
<protein>
    <recommendedName>
        <fullName evidence="2">DUF2231 domain-containing protein</fullName>
    </recommendedName>
</protein>
<proteinExistence type="predicted"/>
<feature type="transmembrane region" description="Helical" evidence="1">
    <location>
        <begin position="84"/>
        <end position="102"/>
    </location>
</feature>
<feature type="transmembrane region" description="Helical" evidence="1">
    <location>
        <begin position="108"/>
        <end position="135"/>
    </location>
</feature>
<feature type="transmembrane region" description="Helical" evidence="1">
    <location>
        <begin position="18"/>
        <end position="38"/>
    </location>
</feature>
<keyword evidence="1" id="KW-1133">Transmembrane helix</keyword>
<dbReference type="AlphaFoldDB" id="A0A8J7QYH4"/>
<dbReference type="Pfam" id="PF09990">
    <property type="entry name" value="DUF2231"/>
    <property type="match status" value="1"/>
</dbReference>
<feature type="transmembrane region" description="Helical" evidence="1">
    <location>
        <begin position="50"/>
        <end position="72"/>
    </location>
</feature>
<keyword evidence="1" id="KW-0472">Membrane</keyword>
<evidence type="ECO:0000313" key="3">
    <source>
        <dbReference type="EMBL" id="MBP0437113.1"/>
    </source>
</evidence>
<organism evidence="3 4">
    <name type="scientific">Tianweitania sediminis</name>
    <dbReference type="NCBI Taxonomy" id="1502156"/>
    <lineage>
        <taxon>Bacteria</taxon>
        <taxon>Pseudomonadati</taxon>
        <taxon>Pseudomonadota</taxon>
        <taxon>Alphaproteobacteria</taxon>
        <taxon>Hyphomicrobiales</taxon>
        <taxon>Phyllobacteriaceae</taxon>
        <taxon>Tianweitania</taxon>
    </lineage>
</organism>
<dbReference type="EMBL" id="JAGIYY010000001">
    <property type="protein sequence ID" value="MBP0437113.1"/>
    <property type="molecule type" value="Genomic_DNA"/>
</dbReference>
<dbReference type="Proteomes" id="UP000666240">
    <property type="component" value="Unassembled WGS sequence"/>
</dbReference>
<evidence type="ECO:0000256" key="1">
    <source>
        <dbReference type="SAM" id="Phobius"/>
    </source>
</evidence>
<keyword evidence="1" id="KW-0812">Transmembrane</keyword>
<dbReference type="InterPro" id="IPR019251">
    <property type="entry name" value="DUF2231_TM"/>
</dbReference>